<keyword evidence="7" id="KW-1133">Transmembrane helix</keyword>
<evidence type="ECO:0000256" key="5">
    <source>
        <dbReference type="ARBA" id="ARBA00048666"/>
    </source>
</evidence>
<evidence type="ECO:0000256" key="4">
    <source>
        <dbReference type="ARBA" id="ARBA00041297"/>
    </source>
</evidence>
<evidence type="ECO:0000313" key="9">
    <source>
        <dbReference type="Proteomes" id="UP000095280"/>
    </source>
</evidence>
<dbReference type="AlphaFoldDB" id="A0A1I8IFZ6"/>
<dbReference type="GO" id="GO:0044539">
    <property type="term" value="P:long-chain fatty acid import into cell"/>
    <property type="evidence" value="ECO:0007669"/>
    <property type="project" value="TreeGrafter"/>
</dbReference>
<dbReference type="Pfam" id="PF00501">
    <property type="entry name" value="AMP-binding"/>
    <property type="match status" value="1"/>
</dbReference>
<evidence type="ECO:0000256" key="2">
    <source>
        <dbReference type="ARBA" id="ARBA00022598"/>
    </source>
</evidence>
<dbReference type="GO" id="GO:0005886">
    <property type="term" value="C:plasma membrane"/>
    <property type="evidence" value="ECO:0007669"/>
    <property type="project" value="TreeGrafter"/>
</dbReference>
<accession>A0A1I8IFZ6</accession>
<evidence type="ECO:0000256" key="7">
    <source>
        <dbReference type="SAM" id="Phobius"/>
    </source>
</evidence>
<name>A0A1I8IFZ6_9PLAT</name>
<keyword evidence="7" id="KW-0472">Membrane</keyword>
<dbReference type="Proteomes" id="UP000095280">
    <property type="component" value="Unplaced"/>
</dbReference>
<evidence type="ECO:0000256" key="1">
    <source>
        <dbReference type="ARBA" id="ARBA00006432"/>
    </source>
</evidence>
<feature type="region of interest" description="Disordered" evidence="6">
    <location>
        <begin position="654"/>
        <end position="677"/>
    </location>
</feature>
<dbReference type="GO" id="GO:0005324">
    <property type="term" value="F:long-chain fatty acid transmembrane transporter activity"/>
    <property type="evidence" value="ECO:0007669"/>
    <property type="project" value="TreeGrafter"/>
</dbReference>
<reference evidence="10" key="1">
    <citation type="submission" date="2016-11" db="UniProtKB">
        <authorList>
            <consortium name="WormBaseParasite"/>
        </authorList>
    </citation>
    <scope>IDENTIFICATION</scope>
</reference>
<dbReference type="GO" id="GO:0004467">
    <property type="term" value="F:long-chain fatty acid-CoA ligase activity"/>
    <property type="evidence" value="ECO:0007669"/>
    <property type="project" value="TreeGrafter"/>
</dbReference>
<dbReference type="GO" id="GO:0005789">
    <property type="term" value="C:endoplasmic reticulum membrane"/>
    <property type="evidence" value="ECO:0007669"/>
    <property type="project" value="TreeGrafter"/>
</dbReference>
<proteinExistence type="inferred from homology"/>
<dbReference type="PANTHER" id="PTHR43107:SF22">
    <property type="entry name" value="VERY LONG-CHAIN ACYL-COA SYNTHETASE"/>
    <property type="match status" value="1"/>
</dbReference>
<keyword evidence="7" id="KW-0812">Transmembrane</keyword>
<protein>
    <recommendedName>
        <fullName evidence="4">Long-chain-fatty-acid--CoA ligase</fullName>
    </recommendedName>
</protein>
<dbReference type="InterPro" id="IPR042099">
    <property type="entry name" value="ANL_N_sf"/>
</dbReference>
<comment type="similarity">
    <text evidence="1">Belongs to the ATP-dependent AMP-binding enzyme family.</text>
</comment>
<keyword evidence="9" id="KW-1185">Reference proteome</keyword>
<evidence type="ECO:0000259" key="8">
    <source>
        <dbReference type="Pfam" id="PF00501"/>
    </source>
</evidence>
<sequence length="1071" mass="114565">MSDWAEAVLTGQFNAEISTLLLPGALLLAPLLVLLELTNWRRRLLDLCLAFQRDAFYHLASLDRPSGTPAAAADVLAAFESTAAALPDKACFIADEEVWSFGLVADLATRLATYLARRLPTGAAVGVAVRPSALHTALWLGAAKAGCLAVLLDPDDPGDADADACMRRRRLRRLSVLVYEADAETVLLSALPMLRHLRLLLSCHGEPDRPPRLPGALRLEAELLAETENPALMPPLPRQPDHRAPLLVATEAGRQLALTHADYLQIAALPRLLLELGREDVLYICQPLHTALATAAGVGLAITEGATCVLRSDCSPIGYWTDCARHGCTAGLYDAALAAELVRRPGRPTDRLHSTTRLLGRGLPSGCRQQLVERFGLDEVVELGGACAGAPAFLASDNAAGSADCGANRVSVGFRPLWLPGRAPVRLLRLSADSGLPDWDCRAGCREGDSVLPLFPNDGALSVATAAERPNRLAGVFQPGDDYRHWLGSPLTVGRLGNLTDSPDEAPPVHQGRYWLPGKTSARAELQSILSNLLPECGGRCQLSCIAAQPQDDGHLAAGEVAYTVPNRDSLNLPPEADSGDLEDFCRQQLGRRIKRAFESRLPCYARPRVVRIGTADGDVIGQYEVCPDSGDLLDLSDADYRLLRKDLRRLTQGNTGENELHRLSRGSSRGSKTGIEEALRSTIKASRDLGQSVQGSTHPQHVDQPHAQLFPHASVKCFWRVRLHVVQLEQQLAADVCEAGNIQFCRLPASNISRCPGQDRGRVLTPVLGILPGLGAARRALPAGLGVADPHGVLQRLQTAHAVAKAGRVGQLGFAPAAERLRISSTVSWLACWYDSITCPADTTGFGLRSASENSGIACELEAVVNESSLIEVAAAQIIDALKQLVALVAKLRAEVRPGLAGVQSLAQVADQQADVLVANEMLEHVHYAVAGNPIAGPGVRQRADDIVQHAEQPVAQSASSGVLQIVTVAVAQGAEHLRWQPRMCSANWSSVSRSCCPGGSPSRLSIGFSSVFFCCCSDLSSSSCCSWLCPAWADLPFCSAESLRWLPLATEANDEDIKFQLESAHKSGL</sequence>
<feature type="transmembrane region" description="Helical" evidence="7">
    <location>
        <begin position="20"/>
        <end position="37"/>
    </location>
</feature>
<dbReference type="InterPro" id="IPR000873">
    <property type="entry name" value="AMP-dep_synth/lig_dom"/>
</dbReference>
<organism evidence="9 10">
    <name type="scientific">Macrostomum lignano</name>
    <dbReference type="NCBI Taxonomy" id="282301"/>
    <lineage>
        <taxon>Eukaryota</taxon>
        <taxon>Metazoa</taxon>
        <taxon>Spiralia</taxon>
        <taxon>Lophotrochozoa</taxon>
        <taxon>Platyhelminthes</taxon>
        <taxon>Rhabditophora</taxon>
        <taxon>Macrostomorpha</taxon>
        <taxon>Macrostomida</taxon>
        <taxon>Macrostomidae</taxon>
        <taxon>Macrostomum</taxon>
    </lineage>
</organism>
<feature type="domain" description="AMP-dependent synthetase/ligase" evidence="8">
    <location>
        <begin position="79"/>
        <end position="159"/>
    </location>
</feature>
<comment type="catalytic activity">
    <reaction evidence="3">
        <text>a very long-chain fatty acid + ATP + CoA = a very long-chain fatty acyl-CoA + AMP + diphosphate</text>
        <dbReference type="Rhea" id="RHEA:54536"/>
        <dbReference type="ChEBI" id="CHEBI:30616"/>
        <dbReference type="ChEBI" id="CHEBI:33019"/>
        <dbReference type="ChEBI" id="CHEBI:57287"/>
        <dbReference type="ChEBI" id="CHEBI:58950"/>
        <dbReference type="ChEBI" id="CHEBI:138261"/>
        <dbReference type="ChEBI" id="CHEBI:456215"/>
    </reaction>
    <physiologicalReaction direction="left-to-right" evidence="3">
        <dbReference type="Rhea" id="RHEA:54537"/>
    </physiologicalReaction>
</comment>
<comment type="catalytic activity">
    <reaction evidence="5">
        <text>tetracosanoate + ATP + CoA = tetracosanoyl-CoA + AMP + diphosphate</text>
        <dbReference type="Rhea" id="RHEA:33639"/>
        <dbReference type="ChEBI" id="CHEBI:30616"/>
        <dbReference type="ChEBI" id="CHEBI:31014"/>
        <dbReference type="ChEBI" id="CHEBI:33019"/>
        <dbReference type="ChEBI" id="CHEBI:57287"/>
        <dbReference type="ChEBI" id="CHEBI:65052"/>
        <dbReference type="ChEBI" id="CHEBI:456215"/>
    </reaction>
    <physiologicalReaction direction="left-to-right" evidence="5">
        <dbReference type="Rhea" id="RHEA:33640"/>
    </physiologicalReaction>
</comment>
<dbReference type="SUPFAM" id="SSF56801">
    <property type="entry name" value="Acetyl-CoA synthetase-like"/>
    <property type="match status" value="1"/>
</dbReference>
<evidence type="ECO:0000256" key="6">
    <source>
        <dbReference type="SAM" id="MobiDB-lite"/>
    </source>
</evidence>
<dbReference type="PANTHER" id="PTHR43107">
    <property type="entry name" value="LONG-CHAIN FATTY ACID TRANSPORT PROTEIN"/>
    <property type="match status" value="1"/>
</dbReference>
<keyword evidence="2" id="KW-0436">Ligase</keyword>
<dbReference type="WBParaSite" id="maker-uti_cns_0012071-snap-gene-0.4-mRNA-1">
    <property type="protein sequence ID" value="maker-uti_cns_0012071-snap-gene-0.4-mRNA-1"/>
    <property type="gene ID" value="maker-uti_cns_0012071-snap-gene-0.4"/>
</dbReference>
<dbReference type="Gene3D" id="3.40.50.12780">
    <property type="entry name" value="N-terminal domain of ligase-like"/>
    <property type="match status" value="1"/>
</dbReference>
<evidence type="ECO:0000256" key="3">
    <source>
        <dbReference type="ARBA" id="ARBA00036527"/>
    </source>
</evidence>
<evidence type="ECO:0000313" key="10">
    <source>
        <dbReference type="WBParaSite" id="maker-uti_cns_0012071-snap-gene-0.4-mRNA-1"/>
    </source>
</evidence>